<dbReference type="Pfam" id="PF22752">
    <property type="entry name" value="DUF488-N3i"/>
    <property type="match status" value="1"/>
</dbReference>
<dbReference type="EMBL" id="PDHS01000253">
    <property type="protein sequence ID" value="MQM31034.1"/>
    <property type="molecule type" value="Genomic_DNA"/>
</dbReference>
<comment type="caution">
    <text evidence="1">The sequence shown here is derived from an EMBL/GenBank/DDBJ whole genome shotgun (WGS) entry which is preliminary data.</text>
</comment>
<gene>
    <name evidence="1" type="ORF">CRU78_11130</name>
</gene>
<accession>A0A6A7RTX3</accession>
<dbReference type="AlphaFoldDB" id="A0A6A7RTX3"/>
<proteinExistence type="predicted"/>
<evidence type="ECO:0000313" key="2">
    <source>
        <dbReference type="Proteomes" id="UP000342300"/>
    </source>
</evidence>
<evidence type="ECO:0008006" key="3">
    <source>
        <dbReference type="Google" id="ProtNLM"/>
    </source>
</evidence>
<organism evidence="1 2">
    <name type="scientific">Candidatus Accumulibacter phosphatis</name>
    <dbReference type="NCBI Taxonomy" id="327160"/>
    <lineage>
        <taxon>Bacteria</taxon>
        <taxon>Pseudomonadati</taxon>
        <taxon>Pseudomonadota</taxon>
        <taxon>Betaproteobacteria</taxon>
        <taxon>Candidatus Accumulibacter</taxon>
    </lineage>
</organism>
<protein>
    <recommendedName>
        <fullName evidence="3">DUF488 domain-containing protein</fullName>
    </recommendedName>
</protein>
<dbReference type="PANTHER" id="PTHR36849:SF1">
    <property type="entry name" value="CYTOPLASMIC PROTEIN"/>
    <property type="match status" value="1"/>
</dbReference>
<dbReference type="Proteomes" id="UP000342300">
    <property type="component" value="Unassembled WGS sequence"/>
</dbReference>
<evidence type="ECO:0000313" key="1">
    <source>
        <dbReference type="EMBL" id="MQM31034.1"/>
    </source>
</evidence>
<sequence length="128" mass="14637">MSTRITADNVKLKRVYEPPAPADGTRVLVDRLWPRGVSKDDAAVDLWLKDLAPSTELRKWFGHEPARWAEFQDRYAKELHQHPEALEQLRDMARQGAVTLVYSARDEEHNNAVVLCQLLLGHVELRAA</sequence>
<dbReference type="PANTHER" id="PTHR36849">
    <property type="entry name" value="CYTOPLASMIC PROTEIN-RELATED"/>
    <property type="match status" value="1"/>
</dbReference>
<dbReference type="InterPro" id="IPR052552">
    <property type="entry name" value="YeaO-like"/>
</dbReference>
<name>A0A6A7RTX3_9PROT</name>
<reference evidence="1 2" key="1">
    <citation type="submission" date="2017-09" db="EMBL/GenBank/DDBJ databases">
        <title>Metagenomic Analysis Reveals Denitrifying Candidatus Accumulibacter and Flanking Population as a Source of N2O.</title>
        <authorList>
            <person name="Gao H."/>
            <person name="Mao Y."/>
            <person name="Zhao X."/>
            <person name="Liu W.-T."/>
            <person name="Zhang T."/>
            <person name="Wells G."/>
        </authorList>
    </citation>
    <scope>NUCLEOTIDE SEQUENCE [LARGE SCALE GENOMIC DNA]</scope>
    <source>
        <strain evidence="1">CANDO_2_IC</strain>
    </source>
</reference>